<keyword evidence="12 19" id="KW-1133">Transmembrane helix</keyword>
<dbReference type="InterPro" id="IPR044913">
    <property type="entry name" value="P_trefoil_dom_sf"/>
</dbReference>
<dbReference type="InterPro" id="IPR011013">
    <property type="entry name" value="Gal_mutarotase_sf_dom"/>
</dbReference>
<keyword evidence="13 19" id="KW-0472">Membrane</keyword>
<dbReference type="Pfam" id="PF01055">
    <property type="entry name" value="Glyco_hydro_31_2nd"/>
    <property type="match status" value="2"/>
</dbReference>
<comment type="subcellular location">
    <subcellularLocation>
        <location evidence="3">Endomembrane system</location>
    </subcellularLocation>
    <subcellularLocation>
        <location evidence="2">Membrane</location>
        <topology evidence="2">Single-pass membrane protein</topology>
    </subcellularLocation>
</comment>
<dbReference type="Pfam" id="PF13802">
    <property type="entry name" value="Gal_mutarotas_2"/>
    <property type="match status" value="2"/>
</dbReference>
<keyword evidence="10" id="KW-0378">Hydrolase</keyword>
<dbReference type="InterPro" id="IPR000519">
    <property type="entry name" value="P_trefoil_dom"/>
</dbReference>
<dbReference type="FunFam" id="3.20.20.80:FF:000016">
    <property type="entry name" value="Maltase-glucoamylase, intestinal"/>
    <property type="match status" value="2"/>
</dbReference>
<evidence type="ECO:0000259" key="20">
    <source>
        <dbReference type="PROSITE" id="PS51448"/>
    </source>
</evidence>
<dbReference type="GO" id="GO:0030246">
    <property type="term" value="F:carbohydrate binding"/>
    <property type="evidence" value="ECO:0007669"/>
    <property type="project" value="InterPro"/>
</dbReference>
<dbReference type="Pfam" id="PF00088">
    <property type="entry name" value="Trefoil"/>
    <property type="match status" value="2"/>
</dbReference>
<evidence type="ECO:0000256" key="7">
    <source>
        <dbReference type="ARBA" id="ARBA00022692"/>
    </source>
</evidence>
<dbReference type="Gene3D" id="3.20.20.80">
    <property type="entry name" value="Glycosidases"/>
    <property type="match status" value="2"/>
</dbReference>
<dbReference type="GO" id="GO:0012505">
    <property type="term" value="C:endomembrane system"/>
    <property type="evidence" value="ECO:0007669"/>
    <property type="project" value="UniProtKB-ARBA"/>
</dbReference>
<evidence type="ECO:0000256" key="19">
    <source>
        <dbReference type="SAM" id="Phobius"/>
    </source>
</evidence>
<evidence type="ECO:0000256" key="8">
    <source>
        <dbReference type="ARBA" id="ARBA00022729"/>
    </source>
</evidence>
<dbReference type="PANTHER" id="PTHR22762">
    <property type="entry name" value="ALPHA-GLUCOSIDASE"/>
    <property type="match status" value="1"/>
</dbReference>
<dbReference type="SMART" id="SM00018">
    <property type="entry name" value="PD"/>
    <property type="match status" value="2"/>
</dbReference>
<keyword evidence="15" id="KW-0325">Glycoprotein</keyword>
<dbReference type="EMBL" id="JAROKS010000026">
    <property type="protein sequence ID" value="KAK1785169.1"/>
    <property type="molecule type" value="Genomic_DNA"/>
</dbReference>
<keyword evidence="16" id="KW-0326">Glycosidase</keyword>
<dbReference type="InterPro" id="IPR017853">
    <property type="entry name" value="GH"/>
</dbReference>
<feature type="domain" description="P-type" evidence="20">
    <location>
        <begin position="914"/>
        <end position="961"/>
    </location>
</feature>
<evidence type="ECO:0000256" key="3">
    <source>
        <dbReference type="ARBA" id="ARBA00004308"/>
    </source>
</evidence>
<evidence type="ECO:0000256" key="17">
    <source>
        <dbReference type="ARBA" id="ARBA00041343"/>
    </source>
</evidence>
<evidence type="ECO:0000256" key="4">
    <source>
        <dbReference type="ARBA" id="ARBA00007806"/>
    </source>
</evidence>
<comment type="catalytic activity">
    <reaction evidence="1">
        <text>Hydrolysis of terminal, non-reducing (1-&gt;4)-linked alpha-D-glucose residues with release of alpha-D-glucose.</text>
        <dbReference type="EC" id="3.2.1.20"/>
    </reaction>
</comment>
<dbReference type="SUPFAM" id="SSF57492">
    <property type="entry name" value="Trefoil"/>
    <property type="match status" value="2"/>
</dbReference>
<keyword evidence="6" id="KW-0765">Sulfation</keyword>
<comment type="caution">
    <text evidence="18">Lacks conserved residue(s) required for the propagation of feature annotation.</text>
</comment>
<dbReference type="EC" id="3.2.1.20" evidence="5"/>
<evidence type="ECO:0000256" key="15">
    <source>
        <dbReference type="ARBA" id="ARBA00023180"/>
    </source>
</evidence>
<organism evidence="21 22">
    <name type="scientific">Electrophorus voltai</name>
    <dbReference type="NCBI Taxonomy" id="2609070"/>
    <lineage>
        <taxon>Eukaryota</taxon>
        <taxon>Metazoa</taxon>
        <taxon>Chordata</taxon>
        <taxon>Craniata</taxon>
        <taxon>Vertebrata</taxon>
        <taxon>Euteleostomi</taxon>
        <taxon>Actinopterygii</taxon>
        <taxon>Neopterygii</taxon>
        <taxon>Teleostei</taxon>
        <taxon>Ostariophysi</taxon>
        <taxon>Gymnotiformes</taxon>
        <taxon>Gymnotoidei</taxon>
        <taxon>Gymnotidae</taxon>
        <taxon>Electrophorus</taxon>
    </lineage>
</organism>
<dbReference type="GO" id="GO:0004558">
    <property type="term" value="F:alpha-1,4-glucosidase activity"/>
    <property type="evidence" value="ECO:0007669"/>
    <property type="project" value="TreeGrafter"/>
</dbReference>
<keyword evidence="7 19" id="KW-0812">Transmembrane</keyword>
<dbReference type="PROSITE" id="PS51448">
    <property type="entry name" value="P_TREFOIL_2"/>
    <property type="match status" value="2"/>
</dbReference>
<keyword evidence="9" id="KW-0677">Repeat</keyword>
<feature type="domain" description="P-type" evidence="20">
    <location>
        <begin position="48"/>
        <end position="94"/>
    </location>
</feature>
<dbReference type="GO" id="GO:0016324">
    <property type="term" value="C:apical plasma membrane"/>
    <property type="evidence" value="ECO:0007669"/>
    <property type="project" value="UniProtKB-SubCell"/>
</dbReference>
<evidence type="ECO:0000256" key="12">
    <source>
        <dbReference type="ARBA" id="ARBA00022989"/>
    </source>
</evidence>
<evidence type="ECO:0000256" key="11">
    <source>
        <dbReference type="ARBA" id="ARBA00022968"/>
    </source>
</evidence>
<dbReference type="CDD" id="cd00111">
    <property type="entry name" value="Trefoil"/>
    <property type="match status" value="2"/>
</dbReference>
<reference evidence="21" key="1">
    <citation type="submission" date="2023-03" db="EMBL/GenBank/DDBJ databases">
        <title>Electrophorus voltai genome.</title>
        <authorList>
            <person name="Bian C."/>
        </authorList>
    </citation>
    <scope>NUCLEOTIDE SEQUENCE</scope>
    <source>
        <strain evidence="21">CB-2022</strain>
        <tissue evidence="21">Muscle</tissue>
    </source>
</reference>
<evidence type="ECO:0000256" key="10">
    <source>
        <dbReference type="ARBA" id="ARBA00022801"/>
    </source>
</evidence>
<dbReference type="FunFam" id="2.60.40.1760:FF:000001">
    <property type="entry name" value="Maltase-glucoamylase, intestinal"/>
    <property type="match status" value="2"/>
</dbReference>
<dbReference type="Proteomes" id="UP001239994">
    <property type="component" value="Unassembled WGS sequence"/>
</dbReference>
<keyword evidence="11" id="KW-0735">Signal-anchor</keyword>
<evidence type="ECO:0000256" key="14">
    <source>
        <dbReference type="ARBA" id="ARBA00023157"/>
    </source>
</evidence>
<comment type="similarity">
    <text evidence="4">Belongs to the glycosyl hydrolase 31 family.</text>
</comment>
<dbReference type="SUPFAM" id="SSF74650">
    <property type="entry name" value="Galactose mutarotase-like"/>
    <property type="match status" value="2"/>
</dbReference>
<evidence type="ECO:0000256" key="5">
    <source>
        <dbReference type="ARBA" id="ARBA00012741"/>
    </source>
</evidence>
<evidence type="ECO:0000256" key="9">
    <source>
        <dbReference type="ARBA" id="ARBA00022737"/>
    </source>
</evidence>
<dbReference type="PANTHER" id="PTHR22762:SF133">
    <property type="entry name" value="P-TYPE DOMAIN-CONTAINING PROTEIN"/>
    <property type="match status" value="1"/>
</dbReference>
<dbReference type="CDD" id="cd06602">
    <property type="entry name" value="GH31_MGAM_SI_GAA"/>
    <property type="match status" value="2"/>
</dbReference>
<keyword evidence="22" id="KW-1185">Reference proteome</keyword>
<dbReference type="InterPro" id="IPR000322">
    <property type="entry name" value="Glyco_hydro_31_TIM"/>
</dbReference>
<dbReference type="FunFam" id="2.60.40.1180:FF:000001">
    <property type="entry name" value="Maltase-glucoamylase, intestinal"/>
    <property type="match status" value="2"/>
</dbReference>
<feature type="transmembrane region" description="Helical" evidence="19">
    <location>
        <begin position="12"/>
        <end position="32"/>
    </location>
</feature>
<dbReference type="Gene3D" id="2.60.40.1760">
    <property type="entry name" value="glycosyl hydrolase (family 31)"/>
    <property type="match status" value="2"/>
</dbReference>
<dbReference type="Gene3D" id="2.60.40.1180">
    <property type="entry name" value="Golgi alpha-mannosidase II"/>
    <property type="match status" value="4"/>
</dbReference>
<dbReference type="SUPFAM" id="SSF51445">
    <property type="entry name" value="(Trans)glycosidases"/>
    <property type="match status" value="2"/>
</dbReference>
<accession>A0AAD8YSQ4</accession>
<dbReference type="PROSITE" id="PS00025">
    <property type="entry name" value="P_TREFOIL_1"/>
    <property type="match status" value="1"/>
</dbReference>
<dbReference type="InterPro" id="IPR013780">
    <property type="entry name" value="Glyco_hydro_b"/>
</dbReference>
<dbReference type="InterPro" id="IPR025887">
    <property type="entry name" value="Glyco_hydro_31_N_dom"/>
</dbReference>
<dbReference type="FunFam" id="2.60.40.1180:FF:000005">
    <property type="entry name" value="Maltase-glucoamylase, intestinal"/>
    <property type="match status" value="1"/>
</dbReference>
<evidence type="ECO:0000256" key="1">
    <source>
        <dbReference type="ARBA" id="ARBA00001657"/>
    </source>
</evidence>
<name>A0AAD8YSQ4_9TELE</name>
<dbReference type="GO" id="GO:0005737">
    <property type="term" value="C:cytoplasm"/>
    <property type="evidence" value="ECO:0007669"/>
    <property type="project" value="UniProtKB-ARBA"/>
</dbReference>
<evidence type="ECO:0000313" key="22">
    <source>
        <dbReference type="Proteomes" id="UP001239994"/>
    </source>
</evidence>
<keyword evidence="14" id="KW-1015">Disulfide bond</keyword>
<evidence type="ECO:0000256" key="16">
    <source>
        <dbReference type="ARBA" id="ARBA00023295"/>
    </source>
</evidence>
<dbReference type="GO" id="GO:0005975">
    <property type="term" value="P:carbohydrate metabolic process"/>
    <property type="evidence" value="ECO:0007669"/>
    <property type="project" value="InterPro"/>
</dbReference>
<evidence type="ECO:0000256" key="6">
    <source>
        <dbReference type="ARBA" id="ARBA00022641"/>
    </source>
</evidence>
<dbReference type="CDD" id="cd14752">
    <property type="entry name" value="GH31_N"/>
    <property type="match status" value="2"/>
</dbReference>
<evidence type="ECO:0000256" key="13">
    <source>
        <dbReference type="ARBA" id="ARBA00023136"/>
    </source>
</evidence>
<dbReference type="PROSITE" id="PS00707">
    <property type="entry name" value="GLYCOSYL_HYDROL_F31_2"/>
    <property type="match status" value="1"/>
</dbReference>
<evidence type="ECO:0000313" key="21">
    <source>
        <dbReference type="EMBL" id="KAK1785169.1"/>
    </source>
</evidence>
<comment type="caution">
    <text evidence="21">The sequence shown here is derived from an EMBL/GenBank/DDBJ whole genome shotgun (WGS) entry which is preliminary data.</text>
</comment>
<protein>
    <recommendedName>
        <fullName evidence="5">alpha-glucosidase</fullName>
        <ecNumber evidence="5">3.2.1.20</ecNumber>
    </recommendedName>
    <alternativeName>
        <fullName evidence="17">Maltase</fullName>
    </alternativeName>
</protein>
<dbReference type="SUPFAM" id="SSF51011">
    <property type="entry name" value="Glycosyl hydrolase domain"/>
    <property type="match status" value="2"/>
</dbReference>
<proteinExistence type="inferred from homology"/>
<dbReference type="Pfam" id="PF21365">
    <property type="entry name" value="Glyco_hydro_31_3rd"/>
    <property type="match status" value="2"/>
</dbReference>
<evidence type="ECO:0000256" key="2">
    <source>
        <dbReference type="ARBA" id="ARBA00004167"/>
    </source>
</evidence>
<gene>
    <name evidence="21" type="ORF">P4O66_018583</name>
</gene>
<dbReference type="InterPro" id="IPR030459">
    <property type="entry name" value="Glyco_hydro_31_CS"/>
</dbReference>
<sequence length="1777" mass="201613">MGKRKFSGLEITLMVMFIMVLVVAVALIAVLATGEQSEDVVLPTVVPPECPNILLAERVDCFPEAGASQERCFERGCCWSPLGLSNVPWCFFSSNHGYTVVRKSQPSSTRLEAWLERKEAPSMFGADILELSFTAEMQTENRLRFKITDAKQTRFEVPHEHVQSQSSSPTGPLNYELELLDNPFGVRIRRASTKKVLFDTSMGPLVFADQYLQLSAKLASDNIYGLGEHVHQSFRHSVDWKTWPIFTRDAFPNGGTHNLYGHYPYFTCLEDESGKSFGVFLMNSNAMDVTLQPAPAVTYRTIGGVLDFYIMLGDTPEAIVQEFTMLVGRPTIPPYWSLGFQLSRWDYGSLEEVKKTVERNRAIGLPYDVQYTDIDYMENKKDFTYDMMNFKDLPQFADYMHEHGQKYIPILDPAISTKKLISGPYGPYDRGNRMKAWITESDGKTPLVGEVWPGETVFPDYTNQACIDWWIDEISMFHKEVKHDAIWIDMNEVASFVRGSNKGCADNTLNYPPFTPNILDKVLYSKTLCMDAKQAWGNHYDVHSLYGYSMVLATDKAVRQVFGGNRSFILTRSSFPGVGKYSGHWLGDNAANWNDIKFSITGMLEFNLFGVPYIGADICGFFDNTTEELCSRWMQVGAFYPFSRNHNAQGYKAQDPAAFGVNSTVVKTSKHYLEIRYTLLPYLYTLFYKAHVSGDTVVRPVMHEFYSDNATWTVDRQFLWGAHLLITPVLDAGVDTVKAYIPDAVWYNYETGERIKERKVHVDMYLPADKLGLHIRGGAILPTQRPAVTTTNSRRSPMGLIIALDDNNQASGELFWDDGDSRDTVSSGAYIHYQFKVLHGMLTMQVMHSGYVDPNDLVFENITILGVSTLPTNVTFTEGGVVSIVPESSIQYDIVKKVLYLRGLHLQLRKNYVVTWDESLSILQRFNCHPEDDAKETLCLARGCLWEPSDVPGIPWCYYPSDYGYAPVSVLETPSGWSFDILRNDKYPSPRTLSRDISTLRVEITYLTEHSLRFKIFDPVEKRYEVPVPLNLPSSPETDEAKRKYEVRVVHEPFGIRVVRKATGTIIWDSSVPGFTFSDQFIQISTRLPSKYIYGFGETEHSSFKHDLNWRTWGMFTKDQPPGNELNCYGVHPFYMGLETTAHAHGVLLLNSNAMDVTLQPTPAITYRTIGGILDFYMVMGPTPELVVQEYTAMIGRPVLPAYWSLGFQLCRYGYKNDQEIADLYKEMIANNIPYDVQYADIDYMERQVDFKLNPAFKGLPKVVQDMRKEGMRFIFILDPAISGNETGYPAYERGVNENVFIRWPAEIGDGIVFGKVWPDYPNVIVNESLDWDTQVEDMNEPASFVHGTVWEKCLGPSVYDHPPYMPRLESKEKGLNHKTLCMNSQQVLPDGTAVKHYDVHNLYGWSHTKPTYDALQQVTGKRGIVVTRSTYPSSGQWAGHWLGDNSASWDQLYKSIIGVGVCGWMMEFSLFGISYTGADICGFFNKAEFEMCLRWMQLGAFYPYSRNHNGKGNPRQDPSAWNITFAEASRDVLNIRYTLLPYLYTLMYEAHTLGSTVVRPLLHEFVNDRVTWDIDKQFLWGPALLITPALGEGVTEVYGYLPDTRWYDYHTAKAMDVRGQFVNMHTPLNHINLHVRGGHILPWQKPENNTYYSRSNPLGLIVALDDSGKAEGSLFWDDGEGIDTVGKMSLLVGFKAVKNTLTNSIIHDTLLQGLTLGEVKVWGIGSLPITKVTMQTAGSQTPLTFNTTLTEELIIYVTEQWHPVHELFTITWTTGV</sequence>
<dbReference type="Gene3D" id="4.10.110.10">
    <property type="entry name" value="Spasmolytic Protein, domain 1"/>
    <property type="match status" value="2"/>
</dbReference>
<dbReference type="InterPro" id="IPR017957">
    <property type="entry name" value="P_trefoil_CS"/>
</dbReference>
<dbReference type="InterPro" id="IPR048395">
    <property type="entry name" value="Glyco_hydro_31_C"/>
</dbReference>
<keyword evidence="8" id="KW-0732">Signal</keyword>
<evidence type="ECO:0000256" key="18">
    <source>
        <dbReference type="PROSITE-ProRule" id="PRU00779"/>
    </source>
</evidence>